<organism evidence="4 5">
    <name type="scientific">Diplodia seriata</name>
    <dbReference type="NCBI Taxonomy" id="420778"/>
    <lineage>
        <taxon>Eukaryota</taxon>
        <taxon>Fungi</taxon>
        <taxon>Dikarya</taxon>
        <taxon>Ascomycota</taxon>
        <taxon>Pezizomycotina</taxon>
        <taxon>Dothideomycetes</taxon>
        <taxon>Dothideomycetes incertae sedis</taxon>
        <taxon>Botryosphaeriales</taxon>
        <taxon>Botryosphaeriaceae</taxon>
        <taxon>Diplodia</taxon>
    </lineage>
</organism>
<dbReference type="PROSITE" id="PS51186">
    <property type="entry name" value="GNAT"/>
    <property type="match status" value="1"/>
</dbReference>
<feature type="domain" description="N-acetyltransferase" evidence="3">
    <location>
        <begin position="18"/>
        <end position="197"/>
    </location>
</feature>
<evidence type="ECO:0000313" key="5">
    <source>
        <dbReference type="Proteomes" id="UP000034182"/>
    </source>
</evidence>
<evidence type="ECO:0000259" key="3">
    <source>
        <dbReference type="PROSITE" id="PS51186"/>
    </source>
</evidence>
<dbReference type="GO" id="GO:0016747">
    <property type="term" value="F:acyltransferase activity, transferring groups other than amino-acyl groups"/>
    <property type="evidence" value="ECO:0007669"/>
    <property type="project" value="InterPro"/>
</dbReference>
<dbReference type="Pfam" id="PF00583">
    <property type="entry name" value="Acetyltransf_1"/>
    <property type="match status" value="1"/>
</dbReference>
<proteinExistence type="predicted"/>
<reference evidence="4 5" key="2">
    <citation type="submission" date="2015-05" db="EMBL/GenBank/DDBJ databases">
        <title>Distinctive expansion of gene families associated with plant cell wall degradation and secondary metabolism in the genomes of grapevine trunk pathogens.</title>
        <authorList>
            <person name="Lawrence D.P."/>
            <person name="Travadon R."/>
            <person name="Rolshausen P.E."/>
            <person name="Baumgartner K."/>
        </authorList>
    </citation>
    <scope>NUCLEOTIDE SEQUENCE [LARGE SCALE GENOMIC DNA]</scope>
    <source>
        <strain evidence="4">DS831</strain>
    </source>
</reference>
<gene>
    <name evidence="4" type="ORF">UCDDS831_g07652</name>
</gene>
<dbReference type="Gene3D" id="3.40.630.30">
    <property type="match status" value="1"/>
</dbReference>
<dbReference type="PANTHER" id="PTHR43877">
    <property type="entry name" value="AMINOALKYLPHOSPHONATE N-ACETYLTRANSFERASE-RELATED-RELATED"/>
    <property type="match status" value="1"/>
</dbReference>
<dbReference type="InterPro" id="IPR016181">
    <property type="entry name" value="Acyl_CoA_acyltransferase"/>
</dbReference>
<accession>A0A0G2DXW4</accession>
<evidence type="ECO:0000256" key="2">
    <source>
        <dbReference type="ARBA" id="ARBA00023315"/>
    </source>
</evidence>
<evidence type="ECO:0000313" key="4">
    <source>
        <dbReference type="EMBL" id="KKY15429.1"/>
    </source>
</evidence>
<keyword evidence="2 4" id="KW-0012">Acyltransferase</keyword>
<dbReference type="EMBL" id="LAQI01000195">
    <property type="protein sequence ID" value="KKY15429.1"/>
    <property type="molecule type" value="Genomic_DNA"/>
</dbReference>
<dbReference type="AlphaFoldDB" id="A0A0G2DXW4"/>
<dbReference type="Proteomes" id="UP000034182">
    <property type="component" value="Unassembled WGS sequence"/>
</dbReference>
<name>A0A0G2DXW4_9PEZI</name>
<dbReference type="CDD" id="cd04301">
    <property type="entry name" value="NAT_SF"/>
    <property type="match status" value="1"/>
</dbReference>
<dbReference type="InterPro" id="IPR050832">
    <property type="entry name" value="Bact_Acetyltransf"/>
</dbReference>
<dbReference type="SUPFAM" id="SSF55729">
    <property type="entry name" value="Acyl-CoA N-acyltransferases (Nat)"/>
    <property type="match status" value="1"/>
</dbReference>
<reference evidence="4 5" key="1">
    <citation type="submission" date="2015-03" db="EMBL/GenBank/DDBJ databases">
        <authorList>
            <person name="Morales-Cruz A."/>
            <person name="Amrine K.C."/>
            <person name="Cantu D."/>
        </authorList>
    </citation>
    <scope>NUCLEOTIDE SEQUENCE [LARGE SCALE GENOMIC DNA]</scope>
    <source>
        <strain evidence="4">DS831</strain>
    </source>
</reference>
<dbReference type="InterPro" id="IPR000182">
    <property type="entry name" value="GNAT_dom"/>
</dbReference>
<keyword evidence="1 4" id="KW-0808">Transferase</keyword>
<comment type="caution">
    <text evidence="4">The sequence shown here is derived from an EMBL/GenBank/DDBJ whole genome shotgun (WGS) entry which is preliminary data.</text>
</comment>
<sequence>MAQATPTTTPASARQNPILIRPALPPDAPAIAALGAHVFSATFGHSVSPDELSAYLSKEYTPASITSDLQNPAKDTFVAVRNNASNNADNNDAKILGFATLTQGTSEPCVDALESKVELQRIYVDTGAQGRGVGGMLARRAEWVARERGFEHVWLGVWEENAGAQRAYERWGYGKVGQHDFVIGTVVQTDWIMVKKL</sequence>
<protein>
    <submittedName>
        <fullName evidence="4">Putative acyl-n-acyltransferase</fullName>
    </submittedName>
</protein>
<evidence type="ECO:0000256" key="1">
    <source>
        <dbReference type="ARBA" id="ARBA00022679"/>
    </source>
</evidence>